<evidence type="ECO:0000256" key="5">
    <source>
        <dbReference type="ARBA" id="ARBA00022840"/>
    </source>
</evidence>
<feature type="compositionally biased region" description="Basic and acidic residues" evidence="7">
    <location>
        <begin position="588"/>
        <end position="599"/>
    </location>
</feature>
<dbReference type="InterPro" id="IPR017441">
    <property type="entry name" value="Protein_kinase_ATP_BS"/>
</dbReference>
<dbReference type="EMBL" id="CAJOBC010000766">
    <property type="protein sequence ID" value="CAF3623671.1"/>
    <property type="molecule type" value="Genomic_DNA"/>
</dbReference>
<evidence type="ECO:0000256" key="1">
    <source>
        <dbReference type="ARBA" id="ARBA00022527"/>
    </source>
</evidence>
<accession>A0A813VGV5</accession>
<evidence type="ECO:0000256" key="4">
    <source>
        <dbReference type="ARBA" id="ARBA00022777"/>
    </source>
</evidence>
<feature type="region of interest" description="Disordered" evidence="7">
    <location>
        <begin position="588"/>
        <end position="638"/>
    </location>
</feature>
<evidence type="ECO:0000256" key="2">
    <source>
        <dbReference type="ARBA" id="ARBA00022679"/>
    </source>
</evidence>
<sequence length="1244" mass="138289">MLSGQVRVGILAVGSGSGSDVIGKINSRLPPIQTINEVTSTTDNDKNRIIKALANERNPFSSGIGNMSPPSEMLLLDTYPPRNWNVPYSNGSKQGFNRQIEPNSQGLYAHIDLPFLCNNPEIDFSELEIFPSPLSDRLPSSHRFYRPNVTSACSRRSSILFQRIDHSNEPKLQREDTFDTVCESVLESVPPLSHRRSSSYTVLPPITDEFPSLSSHPSSLLLQSFNDNEVESNRLRKSPRILKSSDSESKQNISSISPPLVTINSSQNKKDEFVRRILSRSLSREPSLLTRENDMIEPTTNTEPAYKEDSVTPQIQIKSAKSTKPVINKPSSTSKGMAQVKSTRSSELKLLTASKPVVTPVTQITKSKAPFKIPKPIDRLKPEIRDRVLNPEISAHLETETRSRRNSSCPVLAKSVDVVLPSQEKLNDGILVVAQSTPNEKNLSPLTKVRRTTSQRTPTTTTRNGKFILDVFQPQSKTKTTIDPLVVQKSVFQKSKNVTNCTPQETQQNKIIQTTIEKNSSENVENTSQVITTESTTSSVPPTPLLPLVKSDAGMTLPVEAPPEQNTVHTHSIIDMIPIDTINVDDLDRSSAKETESKPAPKTHQQAFQSGRIYPRKTGPVPKPLTLQGEKNVDPDYPCSSRVTSTVANGQRRGSFTSVILNSQPHITDLFENFETNNAINNLADPLKVTKQIVTVKKQRQKKITKNTTKTIKNVQKIPAKTSKKPAKNQLEKQVVAVYADMDHDELKQNKQDLIVVGGNNWVISMKPKQLADQSENEDDEIEEDEVVASGEDENIPKPFSLSSKEIPTVDDEDLSSIYSYDNQTQASSSTDRFAISHTTIQTTDETYKYEIPDQTNINSMSMQMMNTAASQTRSSTECVQSIGCGPVIKEILEKMPNEIHNSIRKTSPTELINSQIRVIYENVQDSVRKETSLRSLPKMMPSNVDIPNEHKTDNIQSEILQNNHVKNATLLSEASLSYTRTTNSEQSLSIRPGIRVVGDSLNSRGGSETMSSTSSHEDHDYGAPLLQDSDTDEIYRSAKKGKTVGHGAYGTVWSYLMLTGRMIAVKEIELDEGESVRVREDYEAVREEVNILRALDHPYIVKDIKGKNIMLDIDGNIKLIDFGCAKRLKKNQNTHSVRQILKSMKGTANWMAPEVISETGHGKKADIWSIGCTLCEMATGKPPWSEYQNQLAVLLIIGNGTRPPSELPDSCPVTANSFFKSCLTRDPRLRPSAKELLTHPFIV</sequence>
<feature type="region of interest" description="Disordered" evidence="7">
    <location>
        <begin position="285"/>
        <end position="340"/>
    </location>
</feature>
<evidence type="ECO:0000256" key="7">
    <source>
        <dbReference type="SAM" id="MobiDB-lite"/>
    </source>
</evidence>
<dbReference type="PROSITE" id="PS00107">
    <property type="entry name" value="PROTEIN_KINASE_ATP"/>
    <property type="match status" value="1"/>
</dbReference>
<dbReference type="PANTHER" id="PTHR11584:SF369">
    <property type="entry name" value="MITOGEN-ACTIVATED PROTEIN KINASE KINASE KINASE 19-RELATED"/>
    <property type="match status" value="1"/>
</dbReference>
<evidence type="ECO:0000313" key="10">
    <source>
        <dbReference type="EMBL" id="CAF3623671.1"/>
    </source>
</evidence>
<dbReference type="PANTHER" id="PTHR11584">
    <property type="entry name" value="SERINE/THREONINE PROTEIN KINASE"/>
    <property type="match status" value="1"/>
</dbReference>
<dbReference type="SUPFAM" id="SSF56112">
    <property type="entry name" value="Protein kinase-like (PK-like)"/>
    <property type="match status" value="1"/>
</dbReference>
<proteinExistence type="predicted"/>
<dbReference type="PROSITE" id="PS50011">
    <property type="entry name" value="PROTEIN_KINASE_DOM"/>
    <property type="match status" value="1"/>
</dbReference>
<feature type="binding site" evidence="6">
    <location>
        <position position="1067"/>
    </location>
    <ligand>
        <name>ATP</name>
        <dbReference type="ChEBI" id="CHEBI:30616"/>
    </ligand>
</feature>
<dbReference type="Pfam" id="PF00069">
    <property type="entry name" value="Pkinase"/>
    <property type="match status" value="1"/>
</dbReference>
<keyword evidence="11" id="KW-1185">Reference proteome</keyword>
<dbReference type="AlphaFoldDB" id="A0A813VGV5"/>
<keyword evidence="4" id="KW-0418">Kinase</keyword>
<comment type="caution">
    <text evidence="9">The sequence shown here is derived from an EMBL/GenBank/DDBJ whole genome shotgun (WGS) entry which is preliminary data.</text>
</comment>
<feature type="region of interest" description="Disordered" evidence="7">
    <location>
        <begin position="231"/>
        <end position="263"/>
    </location>
</feature>
<evidence type="ECO:0000313" key="11">
    <source>
        <dbReference type="Proteomes" id="UP000663829"/>
    </source>
</evidence>
<evidence type="ECO:0000256" key="3">
    <source>
        <dbReference type="ARBA" id="ARBA00022741"/>
    </source>
</evidence>
<dbReference type="InterPro" id="IPR000719">
    <property type="entry name" value="Prot_kinase_dom"/>
</dbReference>
<feature type="compositionally biased region" description="Polar residues" evidence="7">
    <location>
        <begin position="1001"/>
        <end position="1015"/>
    </location>
</feature>
<dbReference type="GO" id="GO:0005524">
    <property type="term" value="F:ATP binding"/>
    <property type="evidence" value="ECO:0007669"/>
    <property type="project" value="UniProtKB-UniRule"/>
</dbReference>
<keyword evidence="2" id="KW-0808">Transferase</keyword>
<feature type="compositionally biased region" description="Polar residues" evidence="7">
    <location>
        <begin position="329"/>
        <end position="340"/>
    </location>
</feature>
<feature type="compositionally biased region" description="Polar residues" evidence="7">
    <location>
        <begin position="311"/>
        <end position="322"/>
    </location>
</feature>
<dbReference type="EMBL" id="CAJNOQ010000766">
    <property type="protein sequence ID" value="CAF0836461.1"/>
    <property type="molecule type" value="Genomic_DNA"/>
</dbReference>
<reference evidence="9" key="1">
    <citation type="submission" date="2021-02" db="EMBL/GenBank/DDBJ databases">
        <authorList>
            <person name="Nowell W R."/>
        </authorList>
    </citation>
    <scope>NUCLEOTIDE SEQUENCE</scope>
</reference>
<dbReference type="InterPro" id="IPR011009">
    <property type="entry name" value="Kinase-like_dom_sf"/>
</dbReference>
<feature type="domain" description="Protein kinase" evidence="8">
    <location>
        <begin position="966"/>
        <end position="1243"/>
    </location>
</feature>
<name>A0A813VGV5_9BILA</name>
<dbReference type="SMART" id="SM00220">
    <property type="entry name" value="S_TKc"/>
    <property type="match status" value="1"/>
</dbReference>
<dbReference type="Proteomes" id="UP000681722">
    <property type="component" value="Unassembled WGS sequence"/>
</dbReference>
<dbReference type="OrthoDB" id="10020384at2759"/>
<dbReference type="Gene3D" id="3.30.200.20">
    <property type="entry name" value="Phosphorylase Kinase, domain 1"/>
    <property type="match status" value="1"/>
</dbReference>
<dbReference type="Gene3D" id="1.10.510.10">
    <property type="entry name" value="Transferase(Phosphotransferase) domain 1"/>
    <property type="match status" value="1"/>
</dbReference>
<feature type="compositionally biased region" description="Polar residues" evidence="7">
    <location>
        <begin position="250"/>
        <end position="263"/>
    </location>
</feature>
<evidence type="ECO:0000313" key="9">
    <source>
        <dbReference type="EMBL" id="CAF0836461.1"/>
    </source>
</evidence>
<evidence type="ECO:0000256" key="6">
    <source>
        <dbReference type="PROSITE-ProRule" id="PRU10141"/>
    </source>
</evidence>
<protein>
    <recommendedName>
        <fullName evidence="8">Protein kinase domain-containing protein</fullName>
    </recommendedName>
</protein>
<dbReference type="GO" id="GO:0035556">
    <property type="term" value="P:intracellular signal transduction"/>
    <property type="evidence" value="ECO:0007669"/>
    <property type="project" value="UniProtKB-ARBA"/>
</dbReference>
<gene>
    <name evidence="9" type="ORF">GPM918_LOCUS5332</name>
    <name evidence="10" type="ORF">SRO942_LOCUS5332</name>
</gene>
<organism evidence="9 11">
    <name type="scientific">Didymodactylos carnosus</name>
    <dbReference type="NCBI Taxonomy" id="1234261"/>
    <lineage>
        <taxon>Eukaryota</taxon>
        <taxon>Metazoa</taxon>
        <taxon>Spiralia</taxon>
        <taxon>Gnathifera</taxon>
        <taxon>Rotifera</taxon>
        <taxon>Eurotatoria</taxon>
        <taxon>Bdelloidea</taxon>
        <taxon>Philodinida</taxon>
        <taxon>Philodinidae</taxon>
        <taxon>Didymodactylos</taxon>
    </lineage>
</organism>
<evidence type="ECO:0000259" key="8">
    <source>
        <dbReference type="PROSITE" id="PS50011"/>
    </source>
</evidence>
<keyword evidence="1" id="KW-0723">Serine/threonine-protein kinase</keyword>
<feature type="region of interest" description="Disordered" evidence="7">
    <location>
        <begin position="1000"/>
        <end position="1029"/>
    </location>
</feature>
<dbReference type="Proteomes" id="UP000663829">
    <property type="component" value="Unassembled WGS sequence"/>
</dbReference>
<keyword evidence="3 6" id="KW-0547">Nucleotide-binding</keyword>
<dbReference type="GO" id="GO:0004674">
    <property type="term" value="F:protein serine/threonine kinase activity"/>
    <property type="evidence" value="ECO:0007669"/>
    <property type="project" value="UniProtKB-KW"/>
</dbReference>
<keyword evidence="5 6" id="KW-0067">ATP-binding</keyword>